<evidence type="ECO:0000256" key="7">
    <source>
        <dbReference type="PIRSR" id="PIRSR600175-1"/>
    </source>
</evidence>
<keyword evidence="3 10" id="KW-0812">Transmembrane</keyword>
<keyword evidence="11" id="KW-1185">Reference proteome</keyword>
<evidence type="ECO:0000256" key="8">
    <source>
        <dbReference type="PIRSR" id="PIRSR600175-2"/>
    </source>
</evidence>
<keyword evidence="6 10" id="KW-0472">Membrane</keyword>
<evidence type="ECO:0000256" key="3">
    <source>
        <dbReference type="ARBA" id="ARBA00022692"/>
    </source>
</evidence>
<evidence type="ECO:0000256" key="2">
    <source>
        <dbReference type="ARBA" id="ARBA00022448"/>
    </source>
</evidence>
<dbReference type="GO" id="GO:0035725">
    <property type="term" value="P:sodium ion transmembrane transport"/>
    <property type="evidence" value="ECO:0007669"/>
    <property type="project" value="TreeGrafter"/>
</dbReference>
<evidence type="ECO:0000256" key="1">
    <source>
        <dbReference type="ARBA" id="ARBA00004141"/>
    </source>
</evidence>
<organism evidence="11 12">
    <name type="scientific">Panagrolaimus superbus</name>
    <dbReference type="NCBI Taxonomy" id="310955"/>
    <lineage>
        <taxon>Eukaryota</taxon>
        <taxon>Metazoa</taxon>
        <taxon>Ecdysozoa</taxon>
        <taxon>Nematoda</taxon>
        <taxon>Chromadorea</taxon>
        <taxon>Rhabditida</taxon>
        <taxon>Tylenchina</taxon>
        <taxon>Panagrolaimomorpha</taxon>
        <taxon>Panagrolaimoidea</taxon>
        <taxon>Panagrolaimidae</taxon>
        <taxon>Panagrolaimus</taxon>
    </lineage>
</organism>
<dbReference type="Proteomes" id="UP000887577">
    <property type="component" value="Unplaced"/>
</dbReference>
<feature type="transmembrane region" description="Helical" evidence="10">
    <location>
        <begin position="112"/>
        <end position="131"/>
    </location>
</feature>
<dbReference type="InterPro" id="IPR037272">
    <property type="entry name" value="SNS_sf"/>
</dbReference>
<keyword evidence="8" id="KW-1015">Disulfide bond</keyword>
<dbReference type="GO" id="GO:0015293">
    <property type="term" value="F:symporter activity"/>
    <property type="evidence" value="ECO:0007669"/>
    <property type="project" value="UniProtKB-KW"/>
</dbReference>
<evidence type="ECO:0000256" key="9">
    <source>
        <dbReference type="SAM" id="MobiDB-lite"/>
    </source>
</evidence>
<dbReference type="WBParaSite" id="PSU_v2.g7983.t1">
    <property type="protein sequence ID" value="PSU_v2.g7983.t1"/>
    <property type="gene ID" value="PSU_v2.g7983"/>
</dbReference>
<feature type="transmembrane region" description="Helical" evidence="10">
    <location>
        <begin position="319"/>
        <end position="342"/>
    </location>
</feature>
<name>A0A914Z7V8_9BILA</name>
<feature type="transmembrane region" description="Helical" evidence="10">
    <location>
        <begin position="224"/>
        <end position="248"/>
    </location>
</feature>
<dbReference type="GO" id="GO:0046872">
    <property type="term" value="F:metal ion binding"/>
    <property type="evidence" value="ECO:0007669"/>
    <property type="project" value="UniProtKB-KW"/>
</dbReference>
<keyword evidence="5 10" id="KW-1133">Transmembrane helix</keyword>
<reference evidence="12" key="1">
    <citation type="submission" date="2022-11" db="UniProtKB">
        <authorList>
            <consortium name="WormBaseParasite"/>
        </authorList>
    </citation>
    <scope>IDENTIFICATION</scope>
</reference>
<evidence type="ECO:0000256" key="5">
    <source>
        <dbReference type="ARBA" id="ARBA00022989"/>
    </source>
</evidence>
<feature type="binding site" evidence="7">
    <location>
        <position position="198"/>
    </location>
    <ligand>
        <name>Na(+)</name>
        <dbReference type="ChEBI" id="CHEBI:29101"/>
        <label>1</label>
    </ligand>
</feature>
<dbReference type="PROSITE" id="PS50267">
    <property type="entry name" value="NA_NEUROTRAN_SYMP_3"/>
    <property type="match status" value="1"/>
</dbReference>
<proteinExistence type="predicted"/>
<evidence type="ECO:0000256" key="10">
    <source>
        <dbReference type="SAM" id="Phobius"/>
    </source>
</evidence>
<feature type="disulfide bond" evidence="8">
    <location>
        <begin position="37"/>
        <end position="46"/>
    </location>
</feature>
<keyword evidence="7" id="KW-0915">Sodium</keyword>
<dbReference type="PANTHER" id="PTHR11616:SF326">
    <property type="entry name" value="SODIUM-DEPENDENT TRANSPORTER SNF-5"/>
    <property type="match status" value="1"/>
</dbReference>
<comment type="subcellular location">
    <subcellularLocation>
        <location evidence="1">Membrane</location>
        <topology evidence="1">Multi-pass membrane protein</topology>
    </subcellularLocation>
</comment>
<feature type="transmembrane region" description="Helical" evidence="10">
    <location>
        <begin position="137"/>
        <end position="158"/>
    </location>
</feature>
<evidence type="ECO:0000256" key="6">
    <source>
        <dbReference type="ARBA" id="ARBA00023136"/>
    </source>
</evidence>
<dbReference type="PRINTS" id="PR00176">
    <property type="entry name" value="NANEUSMPORT"/>
</dbReference>
<sequence>MAVLSLLVSVYYNVIVSWVLVFIVSIFMGQSRQWALCGNAWNDQNCLSSLGNKECAESLNDLEAFWFNGTCHNSSAFKELQQFMVNNQSATTQFFENWILQKSDRIENLDGINWPVFGALIFVWILTALALSKGVKLIGKLAYFTATIPYIIIAILFVRSVTLPGAKQGLDFYLLKIDISKIYDIQPWQKAATQVCYSLAIGFGGLLSLASYNPRSHNCFRDALIITVADGFMSVFGGTAVFSILGFMAEQQKKDITQVVQSGTGLAFIAYPEAMNQIPYVPWLWAFLFFFMLFILGGFKGGGLFFLQDPENQDAPATQSASLALCVLVFLELILVCYVYGIRNYIKDLHSMFGYPTTLFGKIFGKTGWYFIIIWSIVAPICILILLGYMIHELIETPLKYGSYEFPGPSMISAWILSLLPLLALPVVLIANCIHFRAIKKPLKELAIVREDWALSAHDPKSSTSSSDLEDPQTSPTTTSNVYKIRPIEISPSTLSDAWHSSTVTARPGKSH</sequence>
<dbReference type="GO" id="GO:0005886">
    <property type="term" value="C:plasma membrane"/>
    <property type="evidence" value="ECO:0007669"/>
    <property type="project" value="TreeGrafter"/>
</dbReference>
<evidence type="ECO:0000313" key="12">
    <source>
        <dbReference type="WBParaSite" id="PSU_v2.g7983.t1"/>
    </source>
</evidence>
<feature type="region of interest" description="Disordered" evidence="9">
    <location>
        <begin position="458"/>
        <end position="485"/>
    </location>
</feature>
<keyword evidence="2" id="KW-0813">Transport</keyword>
<feature type="transmembrane region" description="Helical" evidence="10">
    <location>
        <begin position="195"/>
        <end position="212"/>
    </location>
</feature>
<keyword evidence="7" id="KW-0479">Metal-binding</keyword>
<protein>
    <submittedName>
        <fullName evidence="12">Uncharacterized protein</fullName>
    </submittedName>
</protein>
<dbReference type="PANTHER" id="PTHR11616">
    <property type="entry name" value="SODIUM/CHLORIDE DEPENDENT TRANSPORTER"/>
    <property type="match status" value="1"/>
</dbReference>
<feature type="binding site" evidence="7">
    <location>
        <position position="296"/>
    </location>
    <ligand>
        <name>Na(+)</name>
        <dbReference type="ChEBI" id="CHEBI:29101"/>
        <label>1</label>
    </ligand>
</feature>
<dbReference type="GO" id="GO:0006865">
    <property type="term" value="P:amino acid transport"/>
    <property type="evidence" value="ECO:0007669"/>
    <property type="project" value="TreeGrafter"/>
</dbReference>
<evidence type="ECO:0000313" key="11">
    <source>
        <dbReference type="Proteomes" id="UP000887577"/>
    </source>
</evidence>
<evidence type="ECO:0000256" key="4">
    <source>
        <dbReference type="ARBA" id="ARBA00022847"/>
    </source>
</evidence>
<dbReference type="SUPFAM" id="SSF161070">
    <property type="entry name" value="SNF-like"/>
    <property type="match status" value="1"/>
</dbReference>
<keyword evidence="4" id="KW-0769">Symport</keyword>
<dbReference type="Pfam" id="PF00209">
    <property type="entry name" value="SNF"/>
    <property type="match status" value="2"/>
</dbReference>
<feature type="transmembrane region" description="Helical" evidence="10">
    <location>
        <begin position="369"/>
        <end position="392"/>
    </location>
</feature>
<accession>A0A914Z7V8</accession>
<feature type="compositionally biased region" description="Polar residues" evidence="9">
    <location>
        <begin position="462"/>
        <end position="482"/>
    </location>
</feature>
<feature type="transmembrane region" description="Helical" evidence="10">
    <location>
        <begin position="6"/>
        <end position="27"/>
    </location>
</feature>
<feature type="transmembrane region" description="Helical" evidence="10">
    <location>
        <begin position="280"/>
        <end position="299"/>
    </location>
</feature>
<dbReference type="InterPro" id="IPR000175">
    <property type="entry name" value="Na/ntran_symport"/>
</dbReference>
<dbReference type="AlphaFoldDB" id="A0A914Z7V8"/>
<feature type="transmembrane region" description="Helical" evidence="10">
    <location>
        <begin position="412"/>
        <end position="434"/>
    </location>
</feature>